<proteinExistence type="predicted"/>
<dbReference type="EC" id="1.8.2.2" evidence="8"/>
<evidence type="ECO:0000256" key="3">
    <source>
        <dbReference type="ARBA" id="ARBA00023004"/>
    </source>
</evidence>
<dbReference type="Proteomes" id="UP000789845">
    <property type="component" value="Unassembled WGS sequence"/>
</dbReference>
<dbReference type="InterPro" id="IPR009056">
    <property type="entry name" value="Cyt_c-like_dom"/>
</dbReference>
<comment type="caution">
    <text evidence="8">The sequence shown here is derived from an EMBL/GenBank/DDBJ whole genome shotgun (WGS) entry which is preliminary data.</text>
</comment>
<keyword evidence="9" id="KW-1185">Reference proteome</keyword>
<protein>
    <submittedName>
        <fullName evidence="8">Thiosulfate dehydrogenase</fullName>
        <ecNumber evidence="8">1.8.2.2</ecNumber>
    </submittedName>
</protein>
<evidence type="ECO:0000256" key="1">
    <source>
        <dbReference type="ARBA" id="ARBA00022617"/>
    </source>
</evidence>
<dbReference type="Pfam" id="PF00034">
    <property type="entry name" value="Cytochrom_C"/>
    <property type="match status" value="1"/>
</dbReference>
<name>A0A9C7GD54_9BACI</name>
<dbReference type="RefSeq" id="WP_230498648.1">
    <property type="nucleotide sequence ID" value="NZ_CAKJTG010000033.1"/>
</dbReference>
<accession>A0A9C7GD54</accession>
<dbReference type="SUPFAM" id="SSF46626">
    <property type="entry name" value="Cytochrome c"/>
    <property type="match status" value="2"/>
</dbReference>
<evidence type="ECO:0000256" key="6">
    <source>
        <dbReference type="SAM" id="Phobius"/>
    </source>
</evidence>
<keyword evidence="6" id="KW-0812">Transmembrane</keyword>
<sequence>MNKLYISSFLAIAVTIVLGFSVFFLFVLNPEDPPAVSSLAEGTDAQVKNSDHPYLPPSMEEVPEGEEGELITLGEKLHNQTSTVLDGYAGNTLSCASCHANGGVDSSLDLVGISKTYPQFNPRAGREVTLEERINGCFKRSMNGKPLPPDSKEIRAMVAYYSYISTNVPDGTKERPWAKLSKAEGDLATVNIDDGRELYNKACITCHGEDGSGGGTGLALWGEKSYNIGAGMARNRTAGGFIKEYMPKVATGGYNPGSLTDQEAMNIAAYINSMARPDFPDKIHDWPNGDAPDDAAYETLAGKKKMDKQ</sequence>
<dbReference type="InterPro" id="IPR051459">
    <property type="entry name" value="Cytochrome_c-type_DH"/>
</dbReference>
<dbReference type="PANTHER" id="PTHR35008:SF4">
    <property type="entry name" value="BLL4482 PROTEIN"/>
    <property type="match status" value="1"/>
</dbReference>
<dbReference type="PROSITE" id="PS51007">
    <property type="entry name" value="CYTC"/>
    <property type="match status" value="1"/>
</dbReference>
<evidence type="ECO:0000256" key="5">
    <source>
        <dbReference type="SAM" id="MobiDB-lite"/>
    </source>
</evidence>
<keyword evidence="6" id="KW-1133">Transmembrane helix</keyword>
<dbReference type="GO" id="GO:0046872">
    <property type="term" value="F:metal ion binding"/>
    <property type="evidence" value="ECO:0007669"/>
    <property type="project" value="UniProtKB-KW"/>
</dbReference>
<dbReference type="Pfam" id="PF21342">
    <property type="entry name" value="SoxA-TsdA_cyt-c"/>
    <property type="match status" value="1"/>
</dbReference>
<dbReference type="GO" id="GO:0050338">
    <property type="term" value="F:thiosulfate dehydrogenase activity"/>
    <property type="evidence" value="ECO:0007669"/>
    <property type="project" value="UniProtKB-EC"/>
</dbReference>
<evidence type="ECO:0000259" key="7">
    <source>
        <dbReference type="PROSITE" id="PS51007"/>
    </source>
</evidence>
<evidence type="ECO:0000313" key="8">
    <source>
        <dbReference type="EMBL" id="CAG9610349.1"/>
    </source>
</evidence>
<dbReference type="GO" id="GO:0020037">
    <property type="term" value="F:heme binding"/>
    <property type="evidence" value="ECO:0007669"/>
    <property type="project" value="InterPro"/>
</dbReference>
<keyword evidence="6" id="KW-0472">Membrane</keyword>
<feature type="domain" description="Cytochrome c" evidence="7">
    <location>
        <begin position="190"/>
        <end position="275"/>
    </location>
</feature>
<keyword evidence="1 4" id="KW-0349">Heme</keyword>
<reference evidence="8" key="1">
    <citation type="submission" date="2021-10" db="EMBL/GenBank/DDBJ databases">
        <authorList>
            <person name="Criscuolo A."/>
        </authorList>
    </citation>
    <scope>NUCLEOTIDE SEQUENCE</scope>
    <source>
        <strain evidence="8">CIP111885</strain>
    </source>
</reference>
<keyword evidence="3 4" id="KW-0408">Iron</keyword>
<keyword evidence="2 4" id="KW-0479">Metal-binding</keyword>
<evidence type="ECO:0000313" key="9">
    <source>
        <dbReference type="Proteomes" id="UP000789845"/>
    </source>
</evidence>
<dbReference type="AlphaFoldDB" id="A0A9C7GD54"/>
<gene>
    <name evidence="8" type="primary">tsdA</name>
    <name evidence="8" type="ORF">NEOCIP111885_04123</name>
</gene>
<feature type="region of interest" description="Disordered" evidence="5">
    <location>
        <begin position="40"/>
        <end position="62"/>
    </location>
</feature>
<dbReference type="EMBL" id="CAKJTG010000033">
    <property type="protein sequence ID" value="CAG9610349.1"/>
    <property type="molecule type" value="Genomic_DNA"/>
</dbReference>
<organism evidence="8 9">
    <name type="scientific">Pseudoneobacillus rhizosphaerae</name>
    <dbReference type="NCBI Taxonomy" id="2880968"/>
    <lineage>
        <taxon>Bacteria</taxon>
        <taxon>Bacillati</taxon>
        <taxon>Bacillota</taxon>
        <taxon>Bacilli</taxon>
        <taxon>Bacillales</taxon>
        <taxon>Bacillaceae</taxon>
        <taxon>Pseudoneobacillus</taxon>
    </lineage>
</organism>
<dbReference type="GO" id="GO:0009055">
    <property type="term" value="F:electron transfer activity"/>
    <property type="evidence" value="ECO:0007669"/>
    <property type="project" value="InterPro"/>
</dbReference>
<evidence type="ECO:0000256" key="4">
    <source>
        <dbReference type="PROSITE-ProRule" id="PRU00433"/>
    </source>
</evidence>
<feature type="transmembrane region" description="Helical" evidence="6">
    <location>
        <begin position="6"/>
        <end position="28"/>
    </location>
</feature>
<dbReference type="Gene3D" id="1.10.760.10">
    <property type="entry name" value="Cytochrome c-like domain"/>
    <property type="match status" value="2"/>
</dbReference>
<keyword evidence="8" id="KW-0560">Oxidoreductase</keyword>
<dbReference type="PANTHER" id="PTHR35008">
    <property type="entry name" value="BLL4482 PROTEIN-RELATED"/>
    <property type="match status" value="1"/>
</dbReference>
<dbReference type="InterPro" id="IPR036909">
    <property type="entry name" value="Cyt_c-like_dom_sf"/>
</dbReference>
<evidence type="ECO:0000256" key="2">
    <source>
        <dbReference type="ARBA" id="ARBA00022723"/>
    </source>
</evidence>